<comment type="caution">
    <text evidence="2">The sequence shown here is derived from an EMBL/GenBank/DDBJ whole genome shotgun (WGS) entry which is preliminary data.</text>
</comment>
<feature type="transmembrane region" description="Helical" evidence="1">
    <location>
        <begin position="122"/>
        <end position="142"/>
    </location>
</feature>
<keyword evidence="1" id="KW-1133">Transmembrane helix</keyword>
<evidence type="ECO:0000256" key="1">
    <source>
        <dbReference type="SAM" id="Phobius"/>
    </source>
</evidence>
<protein>
    <submittedName>
        <fullName evidence="2">Uncharacterized protein</fullName>
    </submittedName>
</protein>
<reference evidence="2" key="2">
    <citation type="submission" date="2022-01" db="EMBL/GenBank/DDBJ databases">
        <authorList>
            <person name="Yamashiro T."/>
            <person name="Shiraishi A."/>
            <person name="Satake H."/>
            <person name="Nakayama K."/>
        </authorList>
    </citation>
    <scope>NUCLEOTIDE SEQUENCE</scope>
</reference>
<organism evidence="2 3">
    <name type="scientific">Tanacetum coccineum</name>
    <dbReference type="NCBI Taxonomy" id="301880"/>
    <lineage>
        <taxon>Eukaryota</taxon>
        <taxon>Viridiplantae</taxon>
        <taxon>Streptophyta</taxon>
        <taxon>Embryophyta</taxon>
        <taxon>Tracheophyta</taxon>
        <taxon>Spermatophyta</taxon>
        <taxon>Magnoliopsida</taxon>
        <taxon>eudicotyledons</taxon>
        <taxon>Gunneridae</taxon>
        <taxon>Pentapetalae</taxon>
        <taxon>asterids</taxon>
        <taxon>campanulids</taxon>
        <taxon>Asterales</taxon>
        <taxon>Asteraceae</taxon>
        <taxon>Asteroideae</taxon>
        <taxon>Anthemideae</taxon>
        <taxon>Anthemidinae</taxon>
        <taxon>Tanacetum</taxon>
    </lineage>
</organism>
<keyword evidence="1" id="KW-0812">Transmembrane</keyword>
<reference evidence="2" key="1">
    <citation type="journal article" date="2022" name="Int. J. Mol. Sci.">
        <title>Draft Genome of Tanacetum Coccineum: Genomic Comparison of Closely Related Tanacetum-Family Plants.</title>
        <authorList>
            <person name="Yamashiro T."/>
            <person name="Shiraishi A."/>
            <person name="Nakayama K."/>
            <person name="Satake H."/>
        </authorList>
    </citation>
    <scope>NUCLEOTIDE SEQUENCE</scope>
</reference>
<dbReference type="Proteomes" id="UP001151760">
    <property type="component" value="Unassembled WGS sequence"/>
</dbReference>
<proteinExistence type="predicted"/>
<evidence type="ECO:0000313" key="3">
    <source>
        <dbReference type="Proteomes" id="UP001151760"/>
    </source>
</evidence>
<gene>
    <name evidence="2" type="ORF">Tco_1019972</name>
</gene>
<accession>A0ABQ5FYT6</accession>
<keyword evidence="1" id="KW-0472">Membrane</keyword>
<sequence>MGYEDGSMDTEMLIIIFGGLFSQGTTVQRGWGKECKWYYNCSSYCLSWLSMLMYKGGIRLIWLQLICFHCEQPALAQKLTYSDHAEYRVKTDEPKALSQLISMVVELVRFMRRKQDGEVEKVYGMMGAFLLIMVVLVVSDAAG</sequence>
<keyword evidence="3" id="KW-1185">Reference proteome</keyword>
<name>A0ABQ5FYT6_9ASTR</name>
<evidence type="ECO:0000313" key="2">
    <source>
        <dbReference type="EMBL" id="GJT68492.1"/>
    </source>
</evidence>
<dbReference type="EMBL" id="BQNB010017904">
    <property type="protein sequence ID" value="GJT68492.1"/>
    <property type="molecule type" value="Genomic_DNA"/>
</dbReference>